<feature type="transmembrane region" description="Helical" evidence="2">
    <location>
        <begin position="46"/>
        <end position="63"/>
    </location>
</feature>
<dbReference type="PANTHER" id="PTHR22911">
    <property type="entry name" value="ACYL-MALONYL CONDENSING ENZYME-RELATED"/>
    <property type="match status" value="1"/>
</dbReference>
<feature type="transmembrane region" description="Helical" evidence="2">
    <location>
        <begin position="274"/>
        <end position="294"/>
    </location>
</feature>
<evidence type="ECO:0000313" key="5">
    <source>
        <dbReference type="Proteomes" id="UP000242699"/>
    </source>
</evidence>
<keyword evidence="2" id="KW-1133">Transmembrane helix</keyword>
<dbReference type="Proteomes" id="UP000242699">
    <property type="component" value="Unassembled WGS sequence"/>
</dbReference>
<sequence length="306" mass="33194">MLKSDEPRIPSAPTALQRYGAVAVGALSISSASILIRLTAAPAVAIAFWRLVLSTLVLAPVVLMKPKRWLSWAHLKGFTLSGLFLALHFIFWIQSLMVLPVALSTALVSTHPILLAFYGRYFQKRPFSRSIKGGLVCTALGLGILPLHTAWSLHQTAGTLEALLGSVFAGLYLLSDQHYRQSLSATQYSFGTYFMSSLILLAIHFAHSEPLGPLNPRLIVLYCLMAVIPTLGGHTTFNWLLRFMPARQVSMAMIGEIPGSALLAWIVLHQIPAWPVWISLFFITAGIAATLYSAGEASPGALASQS</sequence>
<dbReference type="PANTHER" id="PTHR22911:SF76">
    <property type="entry name" value="EAMA DOMAIN-CONTAINING PROTEIN"/>
    <property type="match status" value="1"/>
</dbReference>
<evidence type="ECO:0000256" key="1">
    <source>
        <dbReference type="ARBA" id="ARBA00007362"/>
    </source>
</evidence>
<evidence type="ECO:0000256" key="2">
    <source>
        <dbReference type="SAM" id="Phobius"/>
    </source>
</evidence>
<feature type="domain" description="EamA" evidence="3">
    <location>
        <begin position="22"/>
        <end position="144"/>
    </location>
</feature>
<comment type="similarity">
    <text evidence="1">Belongs to the EamA transporter family.</text>
</comment>
<dbReference type="AlphaFoldDB" id="A0A2T2X805"/>
<proteinExistence type="inferred from homology"/>
<dbReference type="EMBL" id="PXYT01000009">
    <property type="protein sequence ID" value="PSR30587.1"/>
    <property type="molecule type" value="Genomic_DNA"/>
</dbReference>
<reference evidence="4 5" key="1">
    <citation type="journal article" date="2014" name="BMC Genomics">
        <title>Comparison of environmental and isolate Sulfobacillus genomes reveals diverse carbon, sulfur, nitrogen, and hydrogen metabolisms.</title>
        <authorList>
            <person name="Justice N.B."/>
            <person name="Norman A."/>
            <person name="Brown C.T."/>
            <person name="Singh A."/>
            <person name="Thomas B.C."/>
            <person name="Banfield J.F."/>
        </authorList>
    </citation>
    <scope>NUCLEOTIDE SEQUENCE [LARGE SCALE GENOMIC DNA]</scope>
    <source>
        <strain evidence="4">AMDSBA1</strain>
    </source>
</reference>
<keyword evidence="2" id="KW-0812">Transmembrane</keyword>
<feature type="transmembrane region" description="Helical" evidence="2">
    <location>
        <begin position="131"/>
        <end position="151"/>
    </location>
</feature>
<feature type="transmembrane region" description="Helical" evidence="2">
    <location>
        <begin position="75"/>
        <end position="93"/>
    </location>
</feature>
<feature type="domain" description="EamA" evidence="3">
    <location>
        <begin position="158"/>
        <end position="291"/>
    </location>
</feature>
<feature type="transmembrane region" description="Helical" evidence="2">
    <location>
        <begin position="219"/>
        <end position="237"/>
    </location>
</feature>
<accession>A0A2T2X805</accession>
<organism evidence="4 5">
    <name type="scientific">Sulfobacillus benefaciens</name>
    <dbReference type="NCBI Taxonomy" id="453960"/>
    <lineage>
        <taxon>Bacteria</taxon>
        <taxon>Bacillati</taxon>
        <taxon>Bacillota</taxon>
        <taxon>Clostridia</taxon>
        <taxon>Eubacteriales</taxon>
        <taxon>Clostridiales Family XVII. Incertae Sedis</taxon>
        <taxon>Sulfobacillus</taxon>
    </lineage>
</organism>
<dbReference type="InterPro" id="IPR037185">
    <property type="entry name" value="EmrE-like"/>
</dbReference>
<name>A0A2T2X805_9FIRM</name>
<evidence type="ECO:0000259" key="3">
    <source>
        <dbReference type="Pfam" id="PF00892"/>
    </source>
</evidence>
<feature type="transmembrane region" description="Helical" evidence="2">
    <location>
        <begin position="187"/>
        <end position="207"/>
    </location>
</feature>
<dbReference type="SUPFAM" id="SSF103481">
    <property type="entry name" value="Multidrug resistance efflux transporter EmrE"/>
    <property type="match status" value="2"/>
</dbReference>
<gene>
    <name evidence="4" type="ORF">C7B43_05780</name>
</gene>
<feature type="transmembrane region" description="Helical" evidence="2">
    <location>
        <begin position="99"/>
        <end position="119"/>
    </location>
</feature>
<dbReference type="GO" id="GO:0016020">
    <property type="term" value="C:membrane"/>
    <property type="evidence" value="ECO:0007669"/>
    <property type="project" value="InterPro"/>
</dbReference>
<feature type="transmembrane region" description="Helical" evidence="2">
    <location>
        <begin position="157"/>
        <end position="175"/>
    </location>
</feature>
<feature type="transmembrane region" description="Helical" evidence="2">
    <location>
        <begin position="21"/>
        <end position="40"/>
    </location>
</feature>
<keyword evidence="2" id="KW-0472">Membrane</keyword>
<dbReference type="Pfam" id="PF00892">
    <property type="entry name" value="EamA"/>
    <property type="match status" value="2"/>
</dbReference>
<comment type="caution">
    <text evidence="4">The sequence shown here is derived from an EMBL/GenBank/DDBJ whole genome shotgun (WGS) entry which is preliminary data.</text>
</comment>
<evidence type="ECO:0000313" key="4">
    <source>
        <dbReference type="EMBL" id="PSR30587.1"/>
    </source>
</evidence>
<protein>
    <recommendedName>
        <fullName evidence="3">EamA domain-containing protein</fullName>
    </recommendedName>
</protein>
<dbReference type="InterPro" id="IPR000620">
    <property type="entry name" value="EamA_dom"/>
</dbReference>
<feature type="transmembrane region" description="Helical" evidence="2">
    <location>
        <begin position="249"/>
        <end position="268"/>
    </location>
</feature>